<name>A0A1J5QW09_9ZZZZ</name>
<dbReference type="Pfam" id="PF02698">
    <property type="entry name" value="DUF218"/>
    <property type="match status" value="1"/>
</dbReference>
<dbReference type="InterPro" id="IPR014729">
    <property type="entry name" value="Rossmann-like_a/b/a_fold"/>
</dbReference>
<dbReference type="Gene3D" id="3.40.50.620">
    <property type="entry name" value="HUPs"/>
    <property type="match status" value="1"/>
</dbReference>
<organism evidence="2">
    <name type="scientific">mine drainage metagenome</name>
    <dbReference type="NCBI Taxonomy" id="410659"/>
    <lineage>
        <taxon>unclassified sequences</taxon>
        <taxon>metagenomes</taxon>
        <taxon>ecological metagenomes</taxon>
    </lineage>
</organism>
<dbReference type="PANTHER" id="PTHR30336:SF4">
    <property type="entry name" value="ENVELOPE BIOGENESIS FACTOR ELYC"/>
    <property type="match status" value="1"/>
</dbReference>
<dbReference type="AlphaFoldDB" id="A0A1J5QW09"/>
<evidence type="ECO:0000259" key="1">
    <source>
        <dbReference type="Pfam" id="PF02698"/>
    </source>
</evidence>
<gene>
    <name evidence="2" type="ORF">GALL_365720</name>
</gene>
<dbReference type="InterPro" id="IPR051599">
    <property type="entry name" value="Cell_Envelope_Assoc"/>
</dbReference>
<evidence type="ECO:0000313" key="2">
    <source>
        <dbReference type="EMBL" id="OIQ81667.1"/>
    </source>
</evidence>
<dbReference type="EMBL" id="MLJW01000896">
    <property type="protein sequence ID" value="OIQ81667.1"/>
    <property type="molecule type" value="Genomic_DNA"/>
</dbReference>
<dbReference type="CDD" id="cd06259">
    <property type="entry name" value="YdcF-like"/>
    <property type="match status" value="1"/>
</dbReference>
<protein>
    <recommendedName>
        <fullName evidence="1">DUF218 domain-containing protein</fullName>
    </recommendedName>
</protein>
<feature type="domain" description="DUF218" evidence="1">
    <location>
        <begin position="5"/>
        <end position="112"/>
    </location>
</feature>
<dbReference type="GO" id="GO:0005886">
    <property type="term" value="C:plasma membrane"/>
    <property type="evidence" value="ECO:0007669"/>
    <property type="project" value="TreeGrafter"/>
</dbReference>
<dbReference type="GO" id="GO:0043164">
    <property type="term" value="P:Gram-negative-bacterium-type cell wall biogenesis"/>
    <property type="evidence" value="ECO:0007669"/>
    <property type="project" value="TreeGrafter"/>
</dbReference>
<proteinExistence type="predicted"/>
<sequence length="117" mass="12724">MDVGSEAEAMRELLLDFGVPARALLLDRGSLNTRQNASDAARMLAARGIHRVLLVTSALHMRRALALVRRAGLAAVPAPTDYEARRQPGIRQWLPDAGALQRSGNAIKETVGWWVGD</sequence>
<dbReference type="PANTHER" id="PTHR30336">
    <property type="entry name" value="INNER MEMBRANE PROTEIN, PROBABLE PERMEASE"/>
    <property type="match status" value="1"/>
</dbReference>
<comment type="caution">
    <text evidence="2">The sequence shown here is derived from an EMBL/GenBank/DDBJ whole genome shotgun (WGS) entry which is preliminary data.</text>
</comment>
<reference evidence="2" key="1">
    <citation type="submission" date="2016-10" db="EMBL/GenBank/DDBJ databases">
        <title>Sequence of Gallionella enrichment culture.</title>
        <authorList>
            <person name="Poehlein A."/>
            <person name="Muehling M."/>
            <person name="Daniel R."/>
        </authorList>
    </citation>
    <scope>NUCLEOTIDE SEQUENCE</scope>
</reference>
<dbReference type="GO" id="GO:0000270">
    <property type="term" value="P:peptidoglycan metabolic process"/>
    <property type="evidence" value="ECO:0007669"/>
    <property type="project" value="TreeGrafter"/>
</dbReference>
<dbReference type="InterPro" id="IPR003848">
    <property type="entry name" value="DUF218"/>
</dbReference>
<accession>A0A1J5QW09</accession>